<dbReference type="AlphaFoldDB" id="A0A1Y5PS29"/>
<dbReference type="PANTHER" id="PTHR36511:SF4">
    <property type="entry name" value="ANTITOXIN MQSA"/>
    <property type="match status" value="1"/>
</dbReference>
<dbReference type="CDD" id="cd00093">
    <property type="entry name" value="HTH_XRE"/>
    <property type="match status" value="1"/>
</dbReference>
<feature type="domain" description="HTH cro/C1-type" evidence="4">
    <location>
        <begin position="35"/>
        <end position="70"/>
    </location>
</feature>
<dbReference type="PANTHER" id="PTHR36511">
    <property type="entry name" value="MERR FAMILY BACTERIAL REGULATORY PROTEIN"/>
    <property type="match status" value="1"/>
</dbReference>
<dbReference type="InterPro" id="IPR010982">
    <property type="entry name" value="Lambda_DNA-bd_dom_sf"/>
</dbReference>
<dbReference type="GO" id="GO:0003677">
    <property type="term" value="F:DNA binding"/>
    <property type="evidence" value="ECO:0007669"/>
    <property type="project" value="UniProtKB-KW"/>
</dbReference>
<dbReference type="RefSeq" id="WP_295326194.1">
    <property type="nucleotide sequence ID" value="NZ_LT598653.1"/>
</dbReference>
<dbReference type="Pfam" id="PF01381">
    <property type="entry name" value="HTH_3"/>
    <property type="match status" value="1"/>
</dbReference>
<sequence>MVKGAFDKIAAGLNDAIAFAEGDASRGKIAAGPDIKAIRGKVKLSQAAFAEKLHISAATLRDWEQGRRMPEGPARTLLGMVEVDPDAAFKLLAKVTARANAA</sequence>
<evidence type="ECO:0000256" key="3">
    <source>
        <dbReference type="ARBA" id="ARBA00023163"/>
    </source>
</evidence>
<proteinExistence type="predicted"/>
<gene>
    <name evidence="5" type="ORF">SPPYR_1678</name>
</gene>
<dbReference type="SMART" id="SM00530">
    <property type="entry name" value="HTH_XRE"/>
    <property type="match status" value="1"/>
</dbReference>
<dbReference type="Gene3D" id="1.10.260.40">
    <property type="entry name" value="lambda repressor-like DNA-binding domains"/>
    <property type="match status" value="1"/>
</dbReference>
<accession>A0A1Y5PS29</accession>
<dbReference type="InterPro" id="IPR052359">
    <property type="entry name" value="HTH-type_reg/antitoxin"/>
</dbReference>
<dbReference type="SUPFAM" id="SSF47413">
    <property type="entry name" value="lambda repressor-like DNA-binding domains"/>
    <property type="match status" value="1"/>
</dbReference>
<dbReference type="KEGG" id="sphu:SPPYR_1678"/>
<evidence type="ECO:0000256" key="1">
    <source>
        <dbReference type="ARBA" id="ARBA00023015"/>
    </source>
</evidence>
<protein>
    <submittedName>
        <fullName evidence="5">Helix-turn-helix domain protein</fullName>
    </submittedName>
</protein>
<dbReference type="PROSITE" id="PS50943">
    <property type="entry name" value="HTH_CROC1"/>
    <property type="match status" value="1"/>
</dbReference>
<evidence type="ECO:0000256" key="2">
    <source>
        <dbReference type="ARBA" id="ARBA00023125"/>
    </source>
</evidence>
<dbReference type="EMBL" id="LT598653">
    <property type="protein sequence ID" value="SBV32798.1"/>
    <property type="molecule type" value="Genomic_DNA"/>
</dbReference>
<organism evidence="5">
    <name type="scientific">uncultured Sphingopyxis sp</name>
    <dbReference type="NCBI Taxonomy" id="310581"/>
    <lineage>
        <taxon>Bacteria</taxon>
        <taxon>Pseudomonadati</taxon>
        <taxon>Pseudomonadota</taxon>
        <taxon>Alphaproteobacteria</taxon>
        <taxon>Sphingomonadales</taxon>
        <taxon>Sphingomonadaceae</taxon>
        <taxon>Sphingopyxis</taxon>
        <taxon>environmental samples</taxon>
    </lineage>
</organism>
<reference evidence="5" key="1">
    <citation type="submission" date="2016-03" db="EMBL/GenBank/DDBJ databases">
        <authorList>
            <person name="Ploux O."/>
        </authorList>
    </citation>
    <scope>NUCLEOTIDE SEQUENCE</scope>
    <source>
        <strain evidence="5">UC10</strain>
    </source>
</reference>
<dbReference type="InterPro" id="IPR001387">
    <property type="entry name" value="Cro/C1-type_HTH"/>
</dbReference>
<evidence type="ECO:0000313" key="5">
    <source>
        <dbReference type="EMBL" id="SBV32798.1"/>
    </source>
</evidence>
<keyword evidence="1" id="KW-0805">Transcription regulation</keyword>
<keyword evidence="3" id="KW-0804">Transcription</keyword>
<name>A0A1Y5PS29_9SPHN</name>
<evidence type="ECO:0000259" key="4">
    <source>
        <dbReference type="PROSITE" id="PS50943"/>
    </source>
</evidence>
<keyword evidence="2" id="KW-0238">DNA-binding</keyword>